<dbReference type="AlphaFoldDB" id="A0A0A9AP18"/>
<proteinExistence type="predicted"/>
<name>A0A0A9AP18_ARUDO</name>
<sequence>MFCISLSSSLRAFSLCSSLVFPSCTILLVPSSSCHVVILLVHLNKHGKRLLMFTCHLHKSSPCDGAINGHQFSKIAFDYTINHNLHIKCTALWIESKLSYQPVVHRPKTPFNRPISALYH</sequence>
<accession>A0A0A9AP18</accession>
<dbReference type="EMBL" id="GBRH01244999">
    <property type="protein sequence ID" value="JAD52896.1"/>
    <property type="molecule type" value="Transcribed_RNA"/>
</dbReference>
<reference evidence="1" key="1">
    <citation type="submission" date="2014-09" db="EMBL/GenBank/DDBJ databases">
        <authorList>
            <person name="Magalhaes I.L.F."/>
            <person name="Oliveira U."/>
            <person name="Santos F.R."/>
            <person name="Vidigal T.H.D.A."/>
            <person name="Brescovit A.D."/>
            <person name="Santos A.J."/>
        </authorList>
    </citation>
    <scope>NUCLEOTIDE SEQUENCE</scope>
    <source>
        <tissue evidence="1">Shoot tissue taken approximately 20 cm above the soil surface</tissue>
    </source>
</reference>
<organism evidence="1">
    <name type="scientific">Arundo donax</name>
    <name type="common">Giant reed</name>
    <name type="synonym">Donax arundinaceus</name>
    <dbReference type="NCBI Taxonomy" id="35708"/>
    <lineage>
        <taxon>Eukaryota</taxon>
        <taxon>Viridiplantae</taxon>
        <taxon>Streptophyta</taxon>
        <taxon>Embryophyta</taxon>
        <taxon>Tracheophyta</taxon>
        <taxon>Spermatophyta</taxon>
        <taxon>Magnoliopsida</taxon>
        <taxon>Liliopsida</taxon>
        <taxon>Poales</taxon>
        <taxon>Poaceae</taxon>
        <taxon>PACMAD clade</taxon>
        <taxon>Arundinoideae</taxon>
        <taxon>Arundineae</taxon>
        <taxon>Arundo</taxon>
    </lineage>
</organism>
<reference evidence="1" key="2">
    <citation type="journal article" date="2015" name="Data Brief">
        <title>Shoot transcriptome of the giant reed, Arundo donax.</title>
        <authorList>
            <person name="Barrero R.A."/>
            <person name="Guerrero F.D."/>
            <person name="Moolhuijzen P."/>
            <person name="Goolsby J.A."/>
            <person name="Tidwell J."/>
            <person name="Bellgard S.E."/>
            <person name="Bellgard M.I."/>
        </authorList>
    </citation>
    <scope>NUCLEOTIDE SEQUENCE</scope>
    <source>
        <tissue evidence="1">Shoot tissue taken approximately 20 cm above the soil surface</tissue>
    </source>
</reference>
<evidence type="ECO:0000313" key="1">
    <source>
        <dbReference type="EMBL" id="JAD52896.1"/>
    </source>
</evidence>
<protein>
    <submittedName>
        <fullName evidence="1">Uncharacterized protein</fullName>
    </submittedName>
</protein>